<evidence type="ECO:0000313" key="2">
    <source>
        <dbReference type="Proteomes" id="UP000187495"/>
    </source>
</evidence>
<dbReference type="AlphaFoldDB" id="A0A1N7F941"/>
<dbReference type="RefSeq" id="WP_076555539.1">
    <property type="nucleotide sequence ID" value="NZ_FTNU01000011.1"/>
</dbReference>
<keyword evidence="2" id="KW-1185">Reference proteome</keyword>
<protein>
    <recommendedName>
        <fullName evidence="3">Lipoprotein</fullName>
    </recommendedName>
</protein>
<sequence length="125" mass="13623">MKYPKTAIYLGIGILLGACQSSPTISTITANTDANGCLSTAGFRYSALQQKCVQPFNAATFHFADNDDGTLSVYVILSEDKQLAEVFANNLARPLILQANKGGYVSDDGKIRLIYAQNRWRLTGR</sequence>
<evidence type="ECO:0000313" key="1">
    <source>
        <dbReference type="EMBL" id="SIR96857.1"/>
    </source>
</evidence>
<reference evidence="2" key="1">
    <citation type="submission" date="2017-01" db="EMBL/GenBank/DDBJ databases">
        <authorList>
            <person name="Varghese N."/>
            <person name="Submissions S."/>
        </authorList>
    </citation>
    <scope>NUCLEOTIDE SEQUENCE [LARGE SCALE GENOMIC DNA]</scope>
    <source>
        <strain evidence="2">DSM 21768</strain>
    </source>
</reference>
<dbReference type="Proteomes" id="UP000187495">
    <property type="component" value="Unassembled WGS sequence"/>
</dbReference>
<dbReference type="PROSITE" id="PS51257">
    <property type="entry name" value="PROKAR_LIPOPROTEIN"/>
    <property type="match status" value="1"/>
</dbReference>
<dbReference type="EMBL" id="FTNU01000011">
    <property type="protein sequence ID" value="SIR96857.1"/>
    <property type="molecule type" value="Genomic_DNA"/>
</dbReference>
<proteinExistence type="predicted"/>
<gene>
    <name evidence="1" type="ORF">SAMN02745664_1117</name>
</gene>
<organism evidence="1 2">
    <name type="scientific">Moraxella cuniculi DSM 21768</name>
    <dbReference type="NCBI Taxonomy" id="1122245"/>
    <lineage>
        <taxon>Bacteria</taxon>
        <taxon>Pseudomonadati</taxon>
        <taxon>Pseudomonadota</taxon>
        <taxon>Gammaproteobacteria</taxon>
        <taxon>Moraxellales</taxon>
        <taxon>Moraxellaceae</taxon>
        <taxon>Moraxella</taxon>
    </lineage>
</organism>
<name>A0A1N7F941_9GAMM</name>
<evidence type="ECO:0008006" key="3">
    <source>
        <dbReference type="Google" id="ProtNLM"/>
    </source>
</evidence>
<accession>A0A1N7F941</accession>